<gene>
    <name evidence="2" type="ORF">MKY91_09050</name>
</gene>
<feature type="transmembrane region" description="Helical" evidence="1">
    <location>
        <begin position="236"/>
        <end position="254"/>
    </location>
</feature>
<comment type="caution">
    <text evidence="2">The sequence shown here is derived from an EMBL/GenBank/DDBJ whole genome shotgun (WGS) entry which is preliminary data.</text>
</comment>
<reference evidence="2 3" key="1">
    <citation type="submission" date="2024-03" db="EMBL/GenBank/DDBJ databases">
        <title>Bacilli Hybrid Assemblies.</title>
        <authorList>
            <person name="Kovac J."/>
        </authorList>
    </citation>
    <scope>NUCLEOTIDE SEQUENCE [LARGE SCALE GENOMIC DNA]</scope>
    <source>
        <strain evidence="2 3">FSL R7-0666</strain>
    </source>
</reference>
<keyword evidence="1" id="KW-0472">Membrane</keyword>
<feature type="transmembrane region" description="Helical" evidence="1">
    <location>
        <begin position="12"/>
        <end position="29"/>
    </location>
</feature>
<name>A0ABU9VHB0_9BACI</name>
<feature type="transmembrane region" description="Helical" evidence="1">
    <location>
        <begin position="35"/>
        <end position="53"/>
    </location>
</feature>
<dbReference type="PANTHER" id="PTHR39419">
    <property type="entry name" value="SLL0814 PROTEIN"/>
    <property type="match status" value="1"/>
</dbReference>
<feature type="transmembrane region" description="Helical" evidence="1">
    <location>
        <begin position="60"/>
        <end position="84"/>
    </location>
</feature>
<dbReference type="Pfam" id="PF04240">
    <property type="entry name" value="Caroten_synth"/>
    <property type="match status" value="1"/>
</dbReference>
<evidence type="ECO:0000313" key="2">
    <source>
        <dbReference type="EMBL" id="MEN0643291.1"/>
    </source>
</evidence>
<feature type="transmembrane region" description="Helical" evidence="1">
    <location>
        <begin position="180"/>
        <end position="198"/>
    </location>
</feature>
<feature type="transmembrane region" description="Helical" evidence="1">
    <location>
        <begin position="136"/>
        <end position="160"/>
    </location>
</feature>
<accession>A0ABU9VHB0</accession>
<organism evidence="2 3">
    <name type="scientific">Alkalicoccobacillus gibsonii</name>
    <dbReference type="NCBI Taxonomy" id="79881"/>
    <lineage>
        <taxon>Bacteria</taxon>
        <taxon>Bacillati</taxon>
        <taxon>Bacillota</taxon>
        <taxon>Bacilli</taxon>
        <taxon>Bacillales</taxon>
        <taxon>Bacillaceae</taxon>
        <taxon>Alkalicoccobacillus</taxon>
    </lineage>
</organism>
<keyword evidence="1" id="KW-0812">Transmembrane</keyword>
<evidence type="ECO:0000313" key="3">
    <source>
        <dbReference type="Proteomes" id="UP001418796"/>
    </source>
</evidence>
<keyword evidence="1" id="KW-1133">Transmembrane helix</keyword>
<dbReference type="EMBL" id="JBCITK010000001">
    <property type="protein sequence ID" value="MEN0643291.1"/>
    <property type="molecule type" value="Genomic_DNA"/>
</dbReference>
<proteinExistence type="predicted"/>
<dbReference type="PANTHER" id="PTHR39419:SF1">
    <property type="entry name" value="SLL0814 PROTEIN"/>
    <property type="match status" value="1"/>
</dbReference>
<keyword evidence="3" id="KW-1185">Reference proteome</keyword>
<sequence>MLENFDRFIFRFFVFWYICGVILLTFDILPPSLEWANTVFLVLTGVLGAIFLIKQYGRILGTVLSILIVIITFIVEGVGVHYGILFGDYFYNPDFGLILFEVPFTIGAAWLMVVSTTHVIARAYTWRIQNKWLEWLSYTLLGSLAAVIMDIVLDPVAFQVKEYWIWTAGGFYYDIPFSNFFGWFVLAFILHTVVYLTLQLVGKWTGYKDTYWEPRMVWLYVMVLIMFVILGVTHQLWLAVLISLVLSIPLVIGYNKWKES</sequence>
<protein>
    <submittedName>
        <fullName evidence="2">Carotenoid biosynthesis protein</fullName>
    </submittedName>
</protein>
<dbReference type="InterPro" id="IPR007354">
    <property type="entry name" value="CruF-like"/>
</dbReference>
<dbReference type="Proteomes" id="UP001418796">
    <property type="component" value="Unassembled WGS sequence"/>
</dbReference>
<evidence type="ECO:0000256" key="1">
    <source>
        <dbReference type="SAM" id="Phobius"/>
    </source>
</evidence>
<feature type="transmembrane region" description="Helical" evidence="1">
    <location>
        <begin position="210"/>
        <end position="230"/>
    </location>
</feature>
<dbReference type="RefSeq" id="WP_343130242.1">
    <property type="nucleotide sequence ID" value="NZ_JBCITK010000001.1"/>
</dbReference>
<feature type="transmembrane region" description="Helical" evidence="1">
    <location>
        <begin position="104"/>
        <end position="124"/>
    </location>
</feature>